<keyword evidence="2" id="KW-1185">Reference proteome</keyword>
<sequence length="271" mass="31058">MINSNFQPVFNIAVWHSYFNDGVCKGLQFIPTSTTQQLVKRYGFLSRQLVNGLEWYANTTTPLPDYLNNIIKATGLMSFEFDIVTNSQLFYSYTDIDQNWIGQFLYNSKQTTLNQDKDTLQLTPTLQEGDTTILGKLTLYFDDLITLIKNHNTVSYSIQFTARATQWQYYIINRNVKPENNLEIKGKTALTFSNPQNVTTDNGEQALLFTSLSFITLQEKPVYKFDLVSQNKSSTKLSTKVIYKGLPNPDPRNVAIVKDITQLVSPMYVYI</sequence>
<dbReference type="RefSeq" id="WP_114678143.1">
    <property type="nucleotide sequence ID" value="NZ_CP031188.1"/>
</dbReference>
<reference evidence="1 2" key="1">
    <citation type="submission" date="2018-07" db="EMBL/GenBank/DDBJ databases">
        <title>Complete genome sequence of Flavobacterium arcticum type strain SM1502T.</title>
        <authorList>
            <person name="Li Y."/>
            <person name="Li D.-D."/>
        </authorList>
    </citation>
    <scope>NUCLEOTIDE SEQUENCE [LARGE SCALE GENOMIC DNA]</scope>
    <source>
        <strain evidence="1 2">SM1502</strain>
    </source>
</reference>
<gene>
    <name evidence="1" type="ORF">DVK85_09130</name>
</gene>
<dbReference type="Proteomes" id="UP000253951">
    <property type="component" value="Chromosome"/>
</dbReference>
<organism evidence="1 2">
    <name type="scientific">Flavobacterium arcticum</name>
    <dbReference type="NCBI Taxonomy" id="1784713"/>
    <lineage>
        <taxon>Bacteria</taxon>
        <taxon>Pseudomonadati</taxon>
        <taxon>Bacteroidota</taxon>
        <taxon>Flavobacteriia</taxon>
        <taxon>Flavobacteriales</taxon>
        <taxon>Flavobacteriaceae</taxon>
        <taxon>Flavobacterium</taxon>
    </lineage>
</organism>
<dbReference type="KEGG" id="fat:DVK85_09130"/>
<dbReference type="EMBL" id="CP031188">
    <property type="protein sequence ID" value="AXG74385.1"/>
    <property type="molecule type" value="Genomic_DNA"/>
</dbReference>
<evidence type="ECO:0000313" key="2">
    <source>
        <dbReference type="Proteomes" id="UP000253951"/>
    </source>
</evidence>
<evidence type="ECO:0000313" key="1">
    <source>
        <dbReference type="EMBL" id="AXG74385.1"/>
    </source>
</evidence>
<name>A0A345HCS5_9FLAO</name>
<accession>A0A345HCS5</accession>
<dbReference type="OrthoDB" id="1322060at2"/>
<dbReference type="AlphaFoldDB" id="A0A345HCS5"/>
<proteinExistence type="predicted"/>
<protein>
    <submittedName>
        <fullName evidence="1">Uncharacterized protein</fullName>
    </submittedName>
</protein>